<dbReference type="InterPro" id="IPR050339">
    <property type="entry name" value="CC_SR_Kinase"/>
</dbReference>
<feature type="region of interest" description="Disordered" evidence="10">
    <location>
        <begin position="1"/>
        <end position="39"/>
    </location>
</feature>
<feature type="compositionally biased region" description="Basic and acidic residues" evidence="10">
    <location>
        <begin position="1"/>
        <end position="11"/>
    </location>
</feature>
<dbReference type="InterPro" id="IPR008271">
    <property type="entry name" value="Ser/Thr_kinase_AS"/>
</dbReference>
<feature type="compositionally biased region" description="Polar residues" evidence="10">
    <location>
        <begin position="207"/>
        <end position="216"/>
    </location>
</feature>
<dbReference type="GO" id="GO:0005634">
    <property type="term" value="C:nucleus"/>
    <property type="evidence" value="ECO:0007669"/>
    <property type="project" value="TreeGrafter"/>
</dbReference>
<feature type="region of interest" description="Disordered" evidence="10">
    <location>
        <begin position="197"/>
        <end position="222"/>
    </location>
</feature>
<evidence type="ECO:0000256" key="2">
    <source>
        <dbReference type="ARBA" id="ARBA00022527"/>
    </source>
</evidence>
<dbReference type="GO" id="GO:0004674">
    <property type="term" value="F:protein serine/threonine kinase activity"/>
    <property type="evidence" value="ECO:0007669"/>
    <property type="project" value="UniProtKB-KW"/>
</dbReference>
<evidence type="ECO:0000259" key="11">
    <source>
        <dbReference type="PROSITE" id="PS50011"/>
    </source>
</evidence>
<feature type="compositionally biased region" description="Polar residues" evidence="10">
    <location>
        <begin position="699"/>
        <end position="708"/>
    </location>
</feature>
<dbReference type="InterPro" id="IPR000719">
    <property type="entry name" value="Prot_kinase_dom"/>
</dbReference>
<keyword evidence="5 12" id="KW-0418">Kinase</keyword>
<feature type="compositionally biased region" description="Low complexity" evidence="10">
    <location>
        <begin position="67"/>
        <end position="77"/>
    </location>
</feature>
<evidence type="ECO:0000256" key="3">
    <source>
        <dbReference type="ARBA" id="ARBA00022679"/>
    </source>
</evidence>
<keyword evidence="4" id="KW-0547">Nucleotide-binding</keyword>
<dbReference type="Gene3D" id="3.30.200.20">
    <property type="entry name" value="Phosphorylase Kinase, domain 1"/>
    <property type="match status" value="1"/>
</dbReference>
<dbReference type="Pfam" id="PF00069">
    <property type="entry name" value="Pkinase"/>
    <property type="match status" value="2"/>
</dbReference>
<evidence type="ECO:0000256" key="9">
    <source>
        <dbReference type="ARBA" id="ARBA00048679"/>
    </source>
</evidence>
<feature type="compositionally biased region" description="Low complexity" evidence="10">
    <location>
        <begin position="607"/>
        <end position="629"/>
    </location>
</feature>
<dbReference type="Gene3D" id="1.10.510.10">
    <property type="entry name" value="Transferase(Phosphotransferase) domain 1"/>
    <property type="match status" value="1"/>
</dbReference>
<dbReference type="GO" id="GO:0005524">
    <property type="term" value="F:ATP binding"/>
    <property type="evidence" value="ECO:0007669"/>
    <property type="project" value="UniProtKB-KW"/>
</dbReference>
<evidence type="ECO:0000256" key="5">
    <source>
        <dbReference type="ARBA" id="ARBA00022777"/>
    </source>
</evidence>
<evidence type="ECO:0000256" key="4">
    <source>
        <dbReference type="ARBA" id="ARBA00022741"/>
    </source>
</evidence>
<dbReference type="OrthoDB" id="1405469at2759"/>
<dbReference type="PROSITE" id="PS50011">
    <property type="entry name" value="PROTEIN_KINASE_DOM"/>
    <property type="match status" value="1"/>
</dbReference>
<feature type="domain" description="Protein kinase" evidence="11">
    <location>
        <begin position="242"/>
        <end position="595"/>
    </location>
</feature>
<feature type="region of interest" description="Disordered" evidence="10">
    <location>
        <begin position="693"/>
        <end position="728"/>
    </location>
</feature>
<dbReference type="SUPFAM" id="SSF56112">
    <property type="entry name" value="Protein kinase-like (PK-like)"/>
    <property type="match status" value="1"/>
</dbReference>
<dbReference type="PANTHER" id="PTHR11042">
    <property type="entry name" value="EUKARYOTIC TRANSLATION INITIATION FACTOR 2-ALPHA KINASE EIF2-ALPHA KINASE -RELATED"/>
    <property type="match status" value="1"/>
</dbReference>
<evidence type="ECO:0000313" key="13">
    <source>
        <dbReference type="Proteomes" id="UP000242146"/>
    </source>
</evidence>
<feature type="region of interest" description="Disordered" evidence="10">
    <location>
        <begin position="601"/>
        <end position="629"/>
    </location>
</feature>
<evidence type="ECO:0000313" key="12">
    <source>
        <dbReference type="EMBL" id="ORX48799.1"/>
    </source>
</evidence>
<name>A0A1X2G9W6_9FUNG</name>
<reference evidence="12 13" key="1">
    <citation type="submission" date="2016-07" db="EMBL/GenBank/DDBJ databases">
        <title>Pervasive Adenine N6-methylation of Active Genes in Fungi.</title>
        <authorList>
            <consortium name="DOE Joint Genome Institute"/>
            <person name="Mondo S.J."/>
            <person name="Dannebaum R.O."/>
            <person name="Kuo R.C."/>
            <person name="Labutti K."/>
            <person name="Haridas S."/>
            <person name="Kuo A."/>
            <person name="Salamov A."/>
            <person name="Ahrendt S.R."/>
            <person name="Lipzen A."/>
            <person name="Sullivan W."/>
            <person name="Andreopoulos W.B."/>
            <person name="Clum A."/>
            <person name="Lindquist E."/>
            <person name="Daum C."/>
            <person name="Ramamoorthy G.K."/>
            <person name="Gryganskyi A."/>
            <person name="Culley D."/>
            <person name="Magnuson J.K."/>
            <person name="James T.Y."/>
            <person name="O'Malley M.A."/>
            <person name="Stajich J.E."/>
            <person name="Spatafora J.W."/>
            <person name="Visel A."/>
            <person name="Grigoriev I.V."/>
        </authorList>
    </citation>
    <scope>NUCLEOTIDE SEQUENCE [LARGE SCALE GENOMIC DNA]</scope>
    <source>
        <strain evidence="12 13">NRRL 3301</strain>
    </source>
</reference>
<feature type="compositionally biased region" description="Polar residues" evidence="10">
    <location>
        <begin position="719"/>
        <end position="728"/>
    </location>
</feature>
<dbReference type="GO" id="GO:0005737">
    <property type="term" value="C:cytoplasm"/>
    <property type="evidence" value="ECO:0007669"/>
    <property type="project" value="TreeGrafter"/>
</dbReference>
<feature type="compositionally biased region" description="Polar residues" evidence="10">
    <location>
        <begin position="80"/>
        <end position="90"/>
    </location>
</feature>
<feature type="compositionally biased region" description="Low complexity" evidence="10">
    <location>
        <begin position="197"/>
        <end position="206"/>
    </location>
</feature>
<evidence type="ECO:0000256" key="7">
    <source>
        <dbReference type="ARBA" id="ARBA00037982"/>
    </source>
</evidence>
<comment type="caution">
    <text evidence="12">The sequence shown here is derived from an EMBL/GenBank/DDBJ whole genome shotgun (WGS) entry which is preliminary data.</text>
</comment>
<keyword evidence="3" id="KW-0808">Transferase</keyword>
<sequence>MSKKGKEKDQDEAAQTIGQRRASLPTSSQLIPTHGYPAFSTSLQVPLPLPYLPSDYMPSPTSPKQFLLSPPSTLPLPHQGSRQRSRSTGMHQALPPPDQPSDLSSSSAKQHYELVPYREWTVILRNDDSGDMVLYNQEQRQITVQHYLPAPPTSQSNTDGTDECPLCHRPFSPTHRPFRNTNTPTFMDRNYFRLLGTTPLTSPTSSNHATPNTTQGSPPPMTGSYMHLNADAINQGYYAKFFKQIKKLGRGFRGSVFLCEHVLDGVNLGKYAVKKVAVGNNHPWLVKMLREVHLLERLHHPNIVSYKHSWLEYDRLTPFGPKVPCLFILMECANGGNLEEYLEPEMMEAASPHPVDQPQKSAKDLKRERIKRQLQQQKEFEAEAAHQDPARVQKRLLNIGEISSLFLDIVHGLAHLHQQNIVHRDLKPPNLLLKWDDRRGSGVFQIPCVLISDFGECEDLEGLPDSDRTGATGTLEFMAPEHVRLDAQGKNTVEYTSKADMWSLGMVLYYLCYSCLPYTHIQDVDLLREEILAFREIKFPRSRLDGIQDKSLYHQPVAEIPQEFKLLIRLLLSADPAKRPSCQEILSKLDQVPFDQERFTLDTDTPASRTPASASSSSASISSKSSGSFMNSSLSAAAIVDRRRSSTFHLPVGPVAASHLQYNVQREPSPPASMHPPTLLPTDIDTDMDRYDELEEQETQPSSTSTAAAHQPLKRRSSSTKSEATISTNGLRKRQRYGSYQADTPPLLLPSPAAINFSDQIPFYQGDMMYLHLLKTVTLLFKIGSCAYPCFPYSPKSFIFYPVIVLAVTDLWCSKLTHSLLLLTIHLVWLISLALLSNGMCMSSL</sequence>
<feature type="region of interest" description="Disordered" evidence="10">
    <location>
        <begin position="60"/>
        <end position="108"/>
    </location>
</feature>
<dbReference type="SMART" id="SM00220">
    <property type="entry name" value="S_TKc"/>
    <property type="match status" value="1"/>
</dbReference>
<dbReference type="EMBL" id="MCGT01000028">
    <property type="protein sequence ID" value="ORX48799.1"/>
    <property type="molecule type" value="Genomic_DNA"/>
</dbReference>
<keyword evidence="2" id="KW-0723">Serine/threonine-protein kinase</keyword>
<dbReference type="AlphaFoldDB" id="A0A1X2G9W6"/>
<evidence type="ECO:0000256" key="6">
    <source>
        <dbReference type="ARBA" id="ARBA00022840"/>
    </source>
</evidence>
<dbReference type="EC" id="2.7.11.1" evidence="1"/>
<dbReference type="InterPro" id="IPR011009">
    <property type="entry name" value="Kinase-like_dom_sf"/>
</dbReference>
<comment type="similarity">
    <text evidence="7">Belongs to the protein kinase superfamily. Ser/Thr protein kinase family. GCN2 subfamily.</text>
</comment>
<evidence type="ECO:0000256" key="10">
    <source>
        <dbReference type="SAM" id="MobiDB-lite"/>
    </source>
</evidence>
<keyword evidence="13" id="KW-1185">Reference proteome</keyword>
<dbReference type="PROSITE" id="PS00108">
    <property type="entry name" value="PROTEIN_KINASE_ST"/>
    <property type="match status" value="1"/>
</dbReference>
<evidence type="ECO:0000256" key="8">
    <source>
        <dbReference type="ARBA" id="ARBA00047899"/>
    </source>
</evidence>
<protein>
    <recommendedName>
        <fullName evidence="1">non-specific serine/threonine protein kinase</fullName>
        <ecNumber evidence="1">2.7.11.1</ecNumber>
    </recommendedName>
</protein>
<keyword evidence="6" id="KW-0067">ATP-binding</keyword>
<comment type="catalytic activity">
    <reaction evidence="8">
        <text>L-threonyl-[protein] + ATP = O-phospho-L-threonyl-[protein] + ADP + H(+)</text>
        <dbReference type="Rhea" id="RHEA:46608"/>
        <dbReference type="Rhea" id="RHEA-COMP:11060"/>
        <dbReference type="Rhea" id="RHEA-COMP:11605"/>
        <dbReference type="ChEBI" id="CHEBI:15378"/>
        <dbReference type="ChEBI" id="CHEBI:30013"/>
        <dbReference type="ChEBI" id="CHEBI:30616"/>
        <dbReference type="ChEBI" id="CHEBI:61977"/>
        <dbReference type="ChEBI" id="CHEBI:456216"/>
        <dbReference type="EC" id="2.7.11.1"/>
    </reaction>
</comment>
<dbReference type="PANTHER" id="PTHR11042:SF138">
    <property type="entry name" value="SERINE_THREONINE-PROTEIN KINASE IKS1-RELATED"/>
    <property type="match status" value="1"/>
</dbReference>
<gene>
    <name evidence="12" type="ORF">DM01DRAFT_1309360</name>
</gene>
<dbReference type="STRING" id="101127.A0A1X2G9W6"/>
<dbReference type="FunFam" id="3.30.200.20:FF:000306">
    <property type="entry name" value="IKS protein kinase"/>
    <property type="match status" value="1"/>
</dbReference>
<comment type="catalytic activity">
    <reaction evidence="9">
        <text>L-seryl-[protein] + ATP = O-phospho-L-seryl-[protein] + ADP + H(+)</text>
        <dbReference type="Rhea" id="RHEA:17989"/>
        <dbReference type="Rhea" id="RHEA-COMP:9863"/>
        <dbReference type="Rhea" id="RHEA-COMP:11604"/>
        <dbReference type="ChEBI" id="CHEBI:15378"/>
        <dbReference type="ChEBI" id="CHEBI:29999"/>
        <dbReference type="ChEBI" id="CHEBI:30616"/>
        <dbReference type="ChEBI" id="CHEBI:83421"/>
        <dbReference type="ChEBI" id="CHEBI:456216"/>
        <dbReference type="EC" id="2.7.11.1"/>
    </reaction>
</comment>
<organism evidence="12 13">
    <name type="scientific">Hesseltinella vesiculosa</name>
    <dbReference type="NCBI Taxonomy" id="101127"/>
    <lineage>
        <taxon>Eukaryota</taxon>
        <taxon>Fungi</taxon>
        <taxon>Fungi incertae sedis</taxon>
        <taxon>Mucoromycota</taxon>
        <taxon>Mucoromycotina</taxon>
        <taxon>Mucoromycetes</taxon>
        <taxon>Mucorales</taxon>
        <taxon>Cunninghamellaceae</taxon>
        <taxon>Hesseltinella</taxon>
    </lineage>
</organism>
<accession>A0A1X2G9W6</accession>
<feature type="region of interest" description="Disordered" evidence="10">
    <location>
        <begin position="666"/>
        <end position="685"/>
    </location>
</feature>
<proteinExistence type="inferred from homology"/>
<evidence type="ECO:0000256" key="1">
    <source>
        <dbReference type="ARBA" id="ARBA00012513"/>
    </source>
</evidence>
<dbReference type="Proteomes" id="UP000242146">
    <property type="component" value="Unassembled WGS sequence"/>
</dbReference>